<protein>
    <submittedName>
        <fullName evidence="1">Uncharacterized protein</fullName>
    </submittedName>
</protein>
<dbReference type="AlphaFoldDB" id="A0A936ZHF2"/>
<keyword evidence="2" id="KW-1185">Reference proteome</keyword>
<accession>A0A936ZHF2</accession>
<dbReference type="RefSeq" id="WP_202065305.1">
    <property type="nucleotide sequence ID" value="NZ_JAEQMY010000112.1"/>
</dbReference>
<dbReference type="Proteomes" id="UP000605848">
    <property type="component" value="Unassembled WGS sequence"/>
</dbReference>
<name>A0A936ZHF2_9HYPH</name>
<evidence type="ECO:0000313" key="1">
    <source>
        <dbReference type="EMBL" id="MBL0407785.1"/>
    </source>
</evidence>
<gene>
    <name evidence="1" type="ORF">JKG68_28160</name>
</gene>
<organism evidence="1 2">
    <name type="scientific">Microvirga aerilata</name>
    <dbReference type="NCBI Taxonomy" id="670292"/>
    <lineage>
        <taxon>Bacteria</taxon>
        <taxon>Pseudomonadati</taxon>
        <taxon>Pseudomonadota</taxon>
        <taxon>Alphaproteobacteria</taxon>
        <taxon>Hyphomicrobiales</taxon>
        <taxon>Methylobacteriaceae</taxon>
        <taxon>Microvirga</taxon>
    </lineage>
</organism>
<sequence length="110" mass="12286">MNLDDPFPLEAVSSRVRAAVLCEFEGRCPSIREMTHIPDKHWLATPGIGRTALGEIRSVADDQRSSPSVSSSAQMTDAELLECLEFLQKELQGIYTMIKDRMVEATRFDA</sequence>
<evidence type="ECO:0000313" key="2">
    <source>
        <dbReference type="Proteomes" id="UP000605848"/>
    </source>
</evidence>
<proteinExistence type="predicted"/>
<dbReference type="EMBL" id="JAEQMY010000112">
    <property type="protein sequence ID" value="MBL0407785.1"/>
    <property type="molecule type" value="Genomic_DNA"/>
</dbReference>
<comment type="caution">
    <text evidence="1">The sequence shown here is derived from an EMBL/GenBank/DDBJ whole genome shotgun (WGS) entry which is preliminary data.</text>
</comment>
<reference evidence="1" key="1">
    <citation type="submission" date="2021-01" db="EMBL/GenBank/DDBJ databases">
        <title>Microvirga sp.</title>
        <authorList>
            <person name="Kim M.K."/>
        </authorList>
    </citation>
    <scope>NUCLEOTIDE SEQUENCE</scope>
    <source>
        <strain evidence="1">5420S-16</strain>
    </source>
</reference>